<name>A0A9Q3ID31_9BASI</name>
<evidence type="ECO:0000313" key="3">
    <source>
        <dbReference type="Proteomes" id="UP000765509"/>
    </source>
</evidence>
<sequence length="173" mass="19855">MSQLNNNTSNNEVADFQSTSGQSRHSKSPTTTYKILRPNVLRDLTTRSISEALEKCSVDPLTFKNYAKWSTKVKMALTIKNLDQFVKKKWMKSMPKDSPGEEMEFFQSSCCQIYFWLGNSLDQENFNNFFNNDQEEYDLSFLGTSIKDQYSASSLQSCAAIATKLFGMRIEEK</sequence>
<evidence type="ECO:0000256" key="1">
    <source>
        <dbReference type="SAM" id="MobiDB-lite"/>
    </source>
</evidence>
<accession>A0A9Q3ID31</accession>
<dbReference type="EMBL" id="AVOT02040701">
    <property type="protein sequence ID" value="MBW0535932.1"/>
    <property type="molecule type" value="Genomic_DNA"/>
</dbReference>
<dbReference type="Proteomes" id="UP000765509">
    <property type="component" value="Unassembled WGS sequence"/>
</dbReference>
<protein>
    <submittedName>
        <fullName evidence="2">Uncharacterized protein</fullName>
    </submittedName>
</protein>
<gene>
    <name evidence="2" type="ORF">O181_075647</name>
</gene>
<reference evidence="2" key="1">
    <citation type="submission" date="2021-03" db="EMBL/GenBank/DDBJ databases">
        <title>Draft genome sequence of rust myrtle Austropuccinia psidii MF-1, a brazilian biotype.</title>
        <authorList>
            <person name="Quecine M.C."/>
            <person name="Pachon D.M.R."/>
            <person name="Bonatelli M.L."/>
            <person name="Correr F.H."/>
            <person name="Franceschini L.M."/>
            <person name="Leite T.F."/>
            <person name="Margarido G.R.A."/>
            <person name="Almeida C.A."/>
            <person name="Ferrarezi J.A."/>
            <person name="Labate C.A."/>
        </authorList>
    </citation>
    <scope>NUCLEOTIDE SEQUENCE</scope>
    <source>
        <strain evidence="2">MF-1</strain>
    </source>
</reference>
<keyword evidence="3" id="KW-1185">Reference proteome</keyword>
<feature type="region of interest" description="Disordered" evidence="1">
    <location>
        <begin position="1"/>
        <end position="32"/>
    </location>
</feature>
<dbReference type="AlphaFoldDB" id="A0A9Q3ID31"/>
<comment type="caution">
    <text evidence="2">The sequence shown here is derived from an EMBL/GenBank/DDBJ whole genome shotgun (WGS) entry which is preliminary data.</text>
</comment>
<evidence type="ECO:0000313" key="2">
    <source>
        <dbReference type="EMBL" id="MBW0535932.1"/>
    </source>
</evidence>
<organism evidence="2 3">
    <name type="scientific">Austropuccinia psidii MF-1</name>
    <dbReference type="NCBI Taxonomy" id="1389203"/>
    <lineage>
        <taxon>Eukaryota</taxon>
        <taxon>Fungi</taxon>
        <taxon>Dikarya</taxon>
        <taxon>Basidiomycota</taxon>
        <taxon>Pucciniomycotina</taxon>
        <taxon>Pucciniomycetes</taxon>
        <taxon>Pucciniales</taxon>
        <taxon>Sphaerophragmiaceae</taxon>
        <taxon>Austropuccinia</taxon>
    </lineage>
</organism>
<proteinExistence type="predicted"/>